<proteinExistence type="predicted"/>
<keyword evidence="1" id="KW-1133">Transmembrane helix</keyword>
<dbReference type="STRING" id="1817867.A3F83_14105"/>
<reference evidence="2 3" key="1">
    <citation type="journal article" date="2016" name="Nat. Commun.">
        <title>Thousands of microbial genomes shed light on interconnected biogeochemical processes in an aquifer system.</title>
        <authorList>
            <person name="Anantharaman K."/>
            <person name="Brown C.T."/>
            <person name="Hug L.A."/>
            <person name="Sharon I."/>
            <person name="Castelle C.J."/>
            <person name="Probst A.J."/>
            <person name="Thomas B.C."/>
            <person name="Singh A."/>
            <person name="Wilkins M.J."/>
            <person name="Karaoz U."/>
            <person name="Brodie E.L."/>
            <person name="Williams K.H."/>
            <person name="Hubbard S.S."/>
            <person name="Banfield J.F."/>
        </authorList>
    </citation>
    <scope>NUCLEOTIDE SEQUENCE [LARGE SCALE GENOMIC DNA]</scope>
</reference>
<accession>A0A1F5Z4D1</accession>
<organism evidence="2 3">
    <name type="scientific">Candidatus Glassbacteria bacterium RIFCSPLOWO2_12_FULL_58_11</name>
    <dbReference type="NCBI Taxonomy" id="1817867"/>
    <lineage>
        <taxon>Bacteria</taxon>
        <taxon>Candidatus Glassiibacteriota</taxon>
    </lineage>
</organism>
<dbReference type="EMBL" id="MFIX01000001">
    <property type="protein sequence ID" value="OGG07233.1"/>
    <property type="molecule type" value="Genomic_DNA"/>
</dbReference>
<evidence type="ECO:0000313" key="2">
    <source>
        <dbReference type="EMBL" id="OGG07233.1"/>
    </source>
</evidence>
<protein>
    <submittedName>
        <fullName evidence="2">Uncharacterized protein</fullName>
    </submittedName>
</protein>
<keyword evidence="1" id="KW-0812">Transmembrane</keyword>
<evidence type="ECO:0000313" key="3">
    <source>
        <dbReference type="Proteomes" id="UP000179129"/>
    </source>
</evidence>
<dbReference type="Proteomes" id="UP000179129">
    <property type="component" value="Unassembled WGS sequence"/>
</dbReference>
<evidence type="ECO:0000256" key="1">
    <source>
        <dbReference type="SAM" id="Phobius"/>
    </source>
</evidence>
<name>A0A1F5Z4D1_9BACT</name>
<comment type="caution">
    <text evidence="2">The sequence shown here is derived from an EMBL/GenBank/DDBJ whole genome shotgun (WGS) entry which is preliminary data.</text>
</comment>
<keyword evidence="1" id="KW-0472">Membrane</keyword>
<feature type="transmembrane region" description="Helical" evidence="1">
    <location>
        <begin position="54"/>
        <end position="76"/>
    </location>
</feature>
<dbReference type="AlphaFoldDB" id="A0A1F5Z4D1"/>
<gene>
    <name evidence="2" type="ORF">A3F83_14105</name>
</gene>
<sequence>MRTGPPAKSPGGPACAFLHRRRPLTEAARKVRDSLTGPAGLFFPGRSIFLPPPLVIFFGCSAFYSLTRLCAGFIYIPCL</sequence>